<evidence type="ECO:0000256" key="1">
    <source>
        <dbReference type="SAM" id="MobiDB-lite"/>
    </source>
</evidence>
<accession>A0A401TJ51</accession>
<dbReference type="Proteomes" id="UP000287033">
    <property type="component" value="Unassembled WGS sequence"/>
</dbReference>
<evidence type="ECO:0000313" key="3">
    <source>
        <dbReference type="Proteomes" id="UP000287033"/>
    </source>
</evidence>
<sequence>MSWRCGSGLGAEGGGITHWTGRPPGAASPPRRLRSSDTARAPRLQAAPSPSNQRWGQRPPINERASGTATNQRRRSTSTNQQTKASFPKRQPTAPRLRFHQSVSALARGGTQSATPEYRPMAKLPGRQRPIGGQADVGHRPISEAADAYADQPSFERPASRRADSPPRIRTEPHRLMGQEFGPGEKKRRTKPGRGRSQVLRMRRRPAKAVKGSGNRPLLPPRARACRRSGSFA</sequence>
<protein>
    <submittedName>
        <fullName evidence="2">Uncharacterized protein</fullName>
    </submittedName>
</protein>
<feature type="compositionally biased region" description="Low complexity" evidence="1">
    <location>
        <begin position="21"/>
        <end position="30"/>
    </location>
</feature>
<organism evidence="2 3">
    <name type="scientific">Chiloscyllium punctatum</name>
    <name type="common">Brownbanded bambooshark</name>
    <name type="synonym">Hemiscyllium punctatum</name>
    <dbReference type="NCBI Taxonomy" id="137246"/>
    <lineage>
        <taxon>Eukaryota</taxon>
        <taxon>Metazoa</taxon>
        <taxon>Chordata</taxon>
        <taxon>Craniata</taxon>
        <taxon>Vertebrata</taxon>
        <taxon>Chondrichthyes</taxon>
        <taxon>Elasmobranchii</taxon>
        <taxon>Galeomorphii</taxon>
        <taxon>Galeoidea</taxon>
        <taxon>Orectolobiformes</taxon>
        <taxon>Hemiscylliidae</taxon>
        <taxon>Chiloscyllium</taxon>
    </lineage>
</organism>
<comment type="caution">
    <text evidence="2">The sequence shown here is derived from an EMBL/GenBank/DDBJ whole genome shotgun (WGS) entry which is preliminary data.</text>
</comment>
<reference evidence="2 3" key="1">
    <citation type="journal article" date="2018" name="Nat. Ecol. Evol.">
        <title>Shark genomes provide insights into elasmobranch evolution and the origin of vertebrates.</title>
        <authorList>
            <person name="Hara Y"/>
            <person name="Yamaguchi K"/>
            <person name="Onimaru K"/>
            <person name="Kadota M"/>
            <person name="Koyanagi M"/>
            <person name="Keeley SD"/>
            <person name="Tatsumi K"/>
            <person name="Tanaka K"/>
            <person name="Motone F"/>
            <person name="Kageyama Y"/>
            <person name="Nozu R"/>
            <person name="Adachi N"/>
            <person name="Nishimura O"/>
            <person name="Nakagawa R"/>
            <person name="Tanegashima C"/>
            <person name="Kiyatake I"/>
            <person name="Matsumoto R"/>
            <person name="Murakumo K"/>
            <person name="Nishida K"/>
            <person name="Terakita A"/>
            <person name="Kuratani S"/>
            <person name="Sato K"/>
            <person name="Hyodo S Kuraku.S."/>
        </authorList>
    </citation>
    <scope>NUCLEOTIDE SEQUENCE [LARGE SCALE GENOMIC DNA]</scope>
</reference>
<feature type="region of interest" description="Disordered" evidence="1">
    <location>
        <begin position="1"/>
        <end position="233"/>
    </location>
</feature>
<feature type="compositionally biased region" description="Basic and acidic residues" evidence="1">
    <location>
        <begin position="158"/>
        <end position="177"/>
    </location>
</feature>
<proteinExistence type="predicted"/>
<keyword evidence="3" id="KW-1185">Reference proteome</keyword>
<feature type="compositionally biased region" description="Gly residues" evidence="1">
    <location>
        <begin position="7"/>
        <end position="16"/>
    </location>
</feature>
<gene>
    <name evidence="2" type="ORF">chiPu_0026877</name>
</gene>
<feature type="compositionally biased region" description="Polar residues" evidence="1">
    <location>
        <begin position="65"/>
        <end position="85"/>
    </location>
</feature>
<evidence type="ECO:0000313" key="2">
    <source>
        <dbReference type="EMBL" id="GCC42633.1"/>
    </source>
</evidence>
<dbReference type="AlphaFoldDB" id="A0A401TJ51"/>
<dbReference type="EMBL" id="BEZZ01089556">
    <property type="protein sequence ID" value="GCC42633.1"/>
    <property type="molecule type" value="Genomic_DNA"/>
</dbReference>
<name>A0A401TJ51_CHIPU</name>